<feature type="region of interest" description="Disordered" evidence="1">
    <location>
        <begin position="1"/>
        <end position="61"/>
    </location>
</feature>
<keyword evidence="3" id="KW-1185">Reference proteome</keyword>
<dbReference type="EMBL" id="BPQB01000001">
    <property type="protein sequence ID" value="GJE84081.1"/>
    <property type="molecule type" value="Genomic_DNA"/>
</dbReference>
<name>A0A9P3FWV3_9APHY</name>
<organism evidence="2 3">
    <name type="scientific">Phanerochaete sordida</name>
    <dbReference type="NCBI Taxonomy" id="48140"/>
    <lineage>
        <taxon>Eukaryota</taxon>
        <taxon>Fungi</taxon>
        <taxon>Dikarya</taxon>
        <taxon>Basidiomycota</taxon>
        <taxon>Agaricomycotina</taxon>
        <taxon>Agaricomycetes</taxon>
        <taxon>Polyporales</taxon>
        <taxon>Phanerochaetaceae</taxon>
        <taxon>Phanerochaete</taxon>
    </lineage>
</organism>
<evidence type="ECO:0000313" key="3">
    <source>
        <dbReference type="Proteomes" id="UP000703269"/>
    </source>
</evidence>
<protein>
    <submittedName>
        <fullName evidence="2">Uncharacterized protein</fullName>
    </submittedName>
</protein>
<gene>
    <name evidence="2" type="ORF">PsYK624_001560</name>
</gene>
<evidence type="ECO:0000313" key="2">
    <source>
        <dbReference type="EMBL" id="GJE84081.1"/>
    </source>
</evidence>
<feature type="compositionally biased region" description="Acidic residues" evidence="1">
    <location>
        <begin position="228"/>
        <end position="245"/>
    </location>
</feature>
<dbReference type="Proteomes" id="UP000703269">
    <property type="component" value="Unassembled WGS sequence"/>
</dbReference>
<feature type="compositionally biased region" description="Polar residues" evidence="1">
    <location>
        <begin position="1"/>
        <end position="17"/>
    </location>
</feature>
<dbReference type="AlphaFoldDB" id="A0A9P3FWV3"/>
<proteinExistence type="predicted"/>
<evidence type="ECO:0000256" key="1">
    <source>
        <dbReference type="SAM" id="MobiDB-lite"/>
    </source>
</evidence>
<feature type="region of interest" description="Disordered" evidence="1">
    <location>
        <begin position="225"/>
        <end position="247"/>
    </location>
</feature>
<sequence length="346" mass="38263">MSTNHTDAGHDTSSPRFSSKRTLESTADASPKAAGTSAAQEEPALKKAKSSSEASSTPPTDPRLCLSSLIWEGRPIVWSVDGEGAEKYGEYVRGTQFVGELDPPVWSAERGCFVLQPKAPYSFVYKRERLCDLETGGDYDEYCAAFGDAEDVPPLVFLHRAVNTTPWAASLLGEDGVRRVAKHPPFAFWTAGEKDVPGESFRNAGSAPHVAITEPDLELHQKALDTGDGAESEPESEDSTEEDDFSREYGWRGSWTREFIQRDKERKPLGSLEKEIWEKDLVDGKLVETWGAKLKLVPVPGSVVFEQDIRNEESTHVGRLRLVSYEIKASVLEVYVKPDYLTSATF</sequence>
<accession>A0A9P3FWV3</accession>
<reference evidence="2 3" key="1">
    <citation type="submission" date="2021-08" db="EMBL/GenBank/DDBJ databases">
        <title>Draft Genome Sequence of Phanerochaete sordida strain YK-624.</title>
        <authorList>
            <person name="Mori T."/>
            <person name="Dohra H."/>
            <person name="Suzuki T."/>
            <person name="Kawagishi H."/>
            <person name="Hirai H."/>
        </authorList>
    </citation>
    <scope>NUCLEOTIDE SEQUENCE [LARGE SCALE GENOMIC DNA]</scope>
    <source>
        <strain evidence="2 3">YK-624</strain>
    </source>
</reference>
<dbReference type="OrthoDB" id="3262462at2759"/>
<comment type="caution">
    <text evidence="2">The sequence shown here is derived from an EMBL/GenBank/DDBJ whole genome shotgun (WGS) entry which is preliminary data.</text>
</comment>